<dbReference type="Proteomes" id="UP000245626">
    <property type="component" value="Unassembled WGS sequence"/>
</dbReference>
<proteinExistence type="predicted"/>
<evidence type="ECO:0000313" key="2">
    <source>
        <dbReference type="Proteomes" id="UP000245626"/>
    </source>
</evidence>
<protein>
    <submittedName>
        <fullName evidence="1">Uncharacterized protein</fullName>
    </submittedName>
</protein>
<evidence type="ECO:0000313" key="1">
    <source>
        <dbReference type="EMBL" id="PWN50613.1"/>
    </source>
</evidence>
<keyword evidence="2" id="KW-1185">Reference proteome</keyword>
<reference evidence="1 2" key="1">
    <citation type="journal article" date="2018" name="Mol. Biol. Evol.">
        <title>Broad Genomic Sampling Reveals a Smut Pathogenic Ancestry of the Fungal Clade Ustilaginomycotina.</title>
        <authorList>
            <person name="Kijpornyongpan T."/>
            <person name="Mondo S.J."/>
            <person name="Barry K."/>
            <person name="Sandor L."/>
            <person name="Lee J."/>
            <person name="Lipzen A."/>
            <person name="Pangilinan J."/>
            <person name="LaButti K."/>
            <person name="Hainaut M."/>
            <person name="Henrissat B."/>
            <person name="Grigoriev I.V."/>
            <person name="Spatafora J.W."/>
            <person name="Aime M.C."/>
        </authorList>
    </citation>
    <scope>NUCLEOTIDE SEQUENCE [LARGE SCALE GENOMIC DNA]</scope>
    <source>
        <strain evidence="1 2">SA 807</strain>
    </source>
</reference>
<name>A0ACD0NXP8_9BASI</name>
<organism evidence="1 2">
    <name type="scientific">Violaceomyces palustris</name>
    <dbReference type="NCBI Taxonomy" id="1673888"/>
    <lineage>
        <taxon>Eukaryota</taxon>
        <taxon>Fungi</taxon>
        <taxon>Dikarya</taxon>
        <taxon>Basidiomycota</taxon>
        <taxon>Ustilaginomycotina</taxon>
        <taxon>Ustilaginomycetes</taxon>
        <taxon>Violaceomycetales</taxon>
        <taxon>Violaceomycetaceae</taxon>
        <taxon>Violaceomyces</taxon>
    </lineage>
</organism>
<dbReference type="EMBL" id="KZ819914">
    <property type="protein sequence ID" value="PWN50613.1"/>
    <property type="molecule type" value="Genomic_DNA"/>
</dbReference>
<accession>A0ACD0NXP8</accession>
<sequence length="437" mass="48851">MRRNHNLQISAEPFTPAADAHTYRDLLIFEERLKQNAARLLARKKKYETLLAAFMGFIAFLAYHVLVDPKKWIPLHYLNVALLLISCTTLFLFFASGMYSERIRSANKFVPQANRSLRSFNMYLNTRTIPRSSLLSFFSPNRSRQALSDPASSSNYLKSRSTAAQATAQRRAAISRIPSSTNPRGELIFSTKVSPAFREGYERYRAAFERRRAEKLEAKRRKGWRKWFEWLGLSTKVIPNLAAEVGEGRISSRRPSQIAVLRTLKSSEPSQRHQRETEDETIIKSGIDQKTRGKEAVASFSGHQVQPRIGSAMAKHADQGDSGTCPMIPGDLRPTVAAEGDSLGISDEEAVEQAVGPVPSRDRVSRSSVADKERCSNRAHASKVACSGATDSVATLQRDLAAKSFADVAERGWIEVRRSGSYRSRRIPYSEDPKALG</sequence>
<gene>
    <name evidence="1" type="ORF">IE53DRAFT_86469</name>
</gene>